<name>A0AAQ4FHP1_AMBAM</name>
<accession>A0AAQ4FHP1</accession>
<dbReference type="EMBL" id="JARKHS020002878">
    <property type="protein sequence ID" value="KAK8786221.1"/>
    <property type="molecule type" value="Genomic_DNA"/>
</dbReference>
<evidence type="ECO:0000313" key="2">
    <source>
        <dbReference type="EMBL" id="KAK8786221.1"/>
    </source>
</evidence>
<sequence>MHDGQLGSETMLSDQEYTAVGKDGGASRVQLGFYAPRLSGLVLFSGGPNGPRWFESRAWNIRHCSSATSPSFSTERENAASALGQSPSRGASKGHRRLQSQRWKGLRQQTSVLCDVAGHGE</sequence>
<feature type="region of interest" description="Disordered" evidence="1">
    <location>
        <begin position="66"/>
        <end position="104"/>
    </location>
</feature>
<gene>
    <name evidence="2" type="ORF">V5799_007414</name>
</gene>
<protein>
    <submittedName>
        <fullName evidence="2">Uncharacterized protein</fullName>
    </submittedName>
</protein>
<organism evidence="2 3">
    <name type="scientific">Amblyomma americanum</name>
    <name type="common">Lone star tick</name>
    <dbReference type="NCBI Taxonomy" id="6943"/>
    <lineage>
        <taxon>Eukaryota</taxon>
        <taxon>Metazoa</taxon>
        <taxon>Ecdysozoa</taxon>
        <taxon>Arthropoda</taxon>
        <taxon>Chelicerata</taxon>
        <taxon>Arachnida</taxon>
        <taxon>Acari</taxon>
        <taxon>Parasitiformes</taxon>
        <taxon>Ixodida</taxon>
        <taxon>Ixodoidea</taxon>
        <taxon>Ixodidae</taxon>
        <taxon>Amblyomminae</taxon>
        <taxon>Amblyomma</taxon>
    </lineage>
</organism>
<evidence type="ECO:0000313" key="3">
    <source>
        <dbReference type="Proteomes" id="UP001321473"/>
    </source>
</evidence>
<proteinExistence type="predicted"/>
<keyword evidence="3" id="KW-1185">Reference proteome</keyword>
<reference evidence="2 3" key="1">
    <citation type="journal article" date="2023" name="Arcadia Sci">
        <title>De novo assembly of a long-read Amblyomma americanum tick genome.</title>
        <authorList>
            <person name="Chou S."/>
            <person name="Poskanzer K.E."/>
            <person name="Rollins M."/>
            <person name="Thuy-Boun P.S."/>
        </authorList>
    </citation>
    <scope>NUCLEOTIDE SEQUENCE [LARGE SCALE GENOMIC DNA]</scope>
    <source>
        <strain evidence="2">F_SG_1</strain>
        <tissue evidence="2">Salivary glands</tissue>
    </source>
</reference>
<dbReference type="AlphaFoldDB" id="A0AAQ4FHP1"/>
<dbReference type="Proteomes" id="UP001321473">
    <property type="component" value="Unassembled WGS sequence"/>
</dbReference>
<comment type="caution">
    <text evidence="2">The sequence shown here is derived from an EMBL/GenBank/DDBJ whole genome shotgun (WGS) entry which is preliminary data.</text>
</comment>
<evidence type="ECO:0000256" key="1">
    <source>
        <dbReference type="SAM" id="MobiDB-lite"/>
    </source>
</evidence>